<dbReference type="RefSeq" id="WP_079684377.1">
    <property type="nucleotide sequence ID" value="NZ_FUYQ01000027.1"/>
</dbReference>
<keyword evidence="11" id="KW-0249">Electron transport</keyword>
<keyword evidence="13" id="KW-0408">Iron</keyword>
<evidence type="ECO:0000256" key="11">
    <source>
        <dbReference type="ARBA" id="ARBA00022982"/>
    </source>
</evidence>
<evidence type="ECO:0000256" key="8">
    <source>
        <dbReference type="ARBA" id="ARBA00022485"/>
    </source>
</evidence>
<keyword evidence="9" id="KW-0500">Molybdenum</keyword>
<dbReference type="PROSITE" id="PS51669">
    <property type="entry name" value="4FE4S_MOW_BIS_MGD"/>
    <property type="match status" value="1"/>
</dbReference>
<dbReference type="InterPro" id="IPR006468">
    <property type="entry name" value="NarG"/>
</dbReference>
<dbReference type="EMBL" id="FUYQ01000027">
    <property type="protein sequence ID" value="SKB83409.1"/>
    <property type="molecule type" value="Genomic_DNA"/>
</dbReference>
<dbReference type="GO" id="GO:0042128">
    <property type="term" value="P:nitrate assimilation"/>
    <property type="evidence" value="ECO:0007669"/>
    <property type="project" value="UniProtKB-KW"/>
</dbReference>
<comment type="cofactor">
    <cofactor evidence="2">
        <name>[4Fe-4S] cluster</name>
        <dbReference type="ChEBI" id="CHEBI:49883"/>
    </cofactor>
</comment>
<dbReference type="GO" id="GO:0160182">
    <property type="term" value="F:nitrate reductase (quinone) activity"/>
    <property type="evidence" value="ECO:0007669"/>
    <property type="project" value="UniProtKB-EC"/>
</dbReference>
<evidence type="ECO:0000256" key="6">
    <source>
        <dbReference type="ARBA" id="ARBA00022448"/>
    </source>
</evidence>
<dbReference type="PROSITE" id="PS00551">
    <property type="entry name" value="MOLYBDOPTERIN_PROK_1"/>
    <property type="match status" value="1"/>
</dbReference>
<comment type="subcellular location">
    <subcellularLocation>
        <location evidence="3">Cell membrane</location>
        <topology evidence="3">Peripheral membrane protein</topology>
    </subcellularLocation>
</comment>
<keyword evidence="8" id="KW-0004">4Fe-4S</keyword>
<dbReference type="NCBIfam" id="TIGR01580">
    <property type="entry name" value="narG"/>
    <property type="match status" value="1"/>
</dbReference>
<evidence type="ECO:0000256" key="14">
    <source>
        <dbReference type="ARBA" id="ARBA00023014"/>
    </source>
</evidence>
<keyword evidence="12" id="KW-0560">Oxidoreductase</keyword>
<sequence>MIKSLLQKKKFFSEVTASDQRAWESFYRNRWQHDKEVRSTHGVNCTGSCSWKIFVKKGIVTWEIQQTDYPQNRPGLPNHEPRGCPRGASYSWYLYNSGRVKHPMIRHELLEAYQQQKTLLHDPVLAWEAVMNDPAASLRYKERRGLGGFLRLDWDLAQEIISAANIYTIKKFGPDRLVGFTPIPAFSMVSYASGTRYLSLIGGTVLSFYDFYCDLPPASPQTWGEQTDVPESADWYNSSFIMLWGSNVPVTRTPDSPFLTQVRYKGTKVVTISSDYSDASKFADIWLNPKQGTDSALGMAMGHVILKEFFVDKTTPYFDAYVKKYSDLPFLVKLEPCENGYRTGMMLRASDFPDHLGITQNAEWYPVLLDEADGGMVIPNGCIGSRWNNEGKWNLRNEDLRTGKAYTPLLSVMDRKSDVAAVSFPYFGGEEYKNPHFNTSDHTEVQVRNVPVIKCRTEDGEVLCATVYDIMLAHYGVERGLDDPQTARSYNDNIPYTPKWQEQITGVAAESVITIARQFAETAAKTEGKSMIIIGAGVNQWYNTDMTYRAAMNLLILCGTIGQSGGGWAHYVGQEKVRPQSGWATLAFASDWVRPPRHMNTTSYFYMHSDQWRYEKVKVDSLVSPLYKKDEWSKLTLLDCNIKSQRMGWLPASPEFDRNPLQLCKEAAANQMDVPGYVTSKLHSGELNLASEDLDDTKNCPKNLFIWRANLIGSSAKGVEYFMKHLLGAQNSVFGKELKEMDEPLPLYQKWHDEGAKGKLDLVVTIDYRMTTSSLHSDIVLPAATWYEKNDISSTDMHPFLHPFSKAVDPVWESRTDWEIFKGISAKFSELCKGHLGVEKDVIMQPLMHDSPGEISEPLFVDDWKESGNRPEPGRNMGKLIVVERDYPNTYKRFTSLGPLLKQAGITGKGITWRSDEEYEFLKHLNGTIQCEGSTHGMPAMESDLQAIETILTLAPESNGVTSRKAWKALEKPTGLNLKHLTEEGGDTQIRYDDLVQQPRRVLNSPIWSGIESHEVNYTSNYTNVHELIPWRTVTGRQSIYQDHPWMRAFGEGLVCYKPPLSKQEINNVKERLHITDNTLTLNLITPHNKWTIHSSWSDNLLMLTLGRGGPVIWISEADAAKIDIQDNDWVEVFNDNGTASCRAIVSQRIPEGALIMYHNQERTVNVPLSNITGNRGGIHNSISRLCLKPTHMIGGYAQLSYGLNYYGTIGANRDEFVIIRKCASVLWGDEDSNDRKESAK</sequence>
<protein>
    <recommendedName>
        <fullName evidence="5">nitrate reductase (quinone)</fullName>
        <ecNumber evidence="5">1.7.5.1</ecNumber>
    </recommendedName>
</protein>
<dbReference type="Gene3D" id="4.10.1200.10">
    <property type="entry name" value="nitrate reductase tail"/>
    <property type="match status" value="1"/>
</dbReference>
<dbReference type="CDD" id="cd02750">
    <property type="entry name" value="MopB_Nitrate-R-NarG-like"/>
    <property type="match status" value="1"/>
</dbReference>
<dbReference type="AlphaFoldDB" id="A0A1T5EHU8"/>
<dbReference type="Pfam" id="PF01568">
    <property type="entry name" value="Molydop_binding"/>
    <property type="match status" value="1"/>
</dbReference>
<proteinExistence type="inferred from homology"/>
<keyword evidence="7" id="KW-1003">Cell membrane</keyword>
<evidence type="ECO:0000256" key="10">
    <source>
        <dbReference type="ARBA" id="ARBA00022723"/>
    </source>
</evidence>
<keyword evidence="10" id="KW-0479">Metal-binding</keyword>
<dbReference type="InterPro" id="IPR044906">
    <property type="entry name" value="Nitr_red_alph_N_sf"/>
</dbReference>
<dbReference type="SUPFAM" id="SSF50692">
    <property type="entry name" value="ADC-like"/>
    <property type="match status" value="1"/>
</dbReference>
<comment type="similarity">
    <text evidence="4">Belongs to the prokaryotic molybdopterin-containing oxidoreductase family.</text>
</comment>
<dbReference type="PROSITE" id="PS00490">
    <property type="entry name" value="MOLYBDOPTERIN_PROK_2"/>
    <property type="match status" value="1"/>
</dbReference>
<keyword evidence="20" id="KW-1185">Reference proteome</keyword>
<dbReference type="EC" id="1.7.5.1" evidence="5"/>
<comment type="cofactor">
    <cofactor evidence="1">
        <name>Mo-bis(molybdopterin guanine dinucleotide)</name>
        <dbReference type="ChEBI" id="CHEBI:60539"/>
    </cofactor>
</comment>
<evidence type="ECO:0000256" key="3">
    <source>
        <dbReference type="ARBA" id="ARBA00004202"/>
    </source>
</evidence>
<dbReference type="GO" id="GO:0051539">
    <property type="term" value="F:4 iron, 4 sulfur cluster binding"/>
    <property type="evidence" value="ECO:0007669"/>
    <property type="project" value="UniProtKB-KW"/>
</dbReference>
<keyword evidence="14" id="KW-0411">Iron-sulfur</keyword>
<dbReference type="GO" id="GO:0043546">
    <property type="term" value="F:molybdopterin cofactor binding"/>
    <property type="evidence" value="ECO:0007669"/>
    <property type="project" value="InterPro"/>
</dbReference>
<evidence type="ECO:0000256" key="16">
    <source>
        <dbReference type="ARBA" id="ARBA00023136"/>
    </source>
</evidence>
<reference evidence="20" key="1">
    <citation type="submission" date="2017-02" db="EMBL/GenBank/DDBJ databases">
        <authorList>
            <person name="Varghese N."/>
            <person name="Submissions S."/>
        </authorList>
    </citation>
    <scope>NUCLEOTIDE SEQUENCE [LARGE SCALE GENOMIC DNA]</scope>
    <source>
        <strain evidence="20">DSM 24967</strain>
    </source>
</reference>
<evidence type="ECO:0000256" key="15">
    <source>
        <dbReference type="ARBA" id="ARBA00023063"/>
    </source>
</evidence>
<dbReference type="PANTHER" id="PTHR43105:SF2">
    <property type="entry name" value="RESPIRATORY NITRATE REDUCTASE 2 ALPHA CHAIN"/>
    <property type="match status" value="1"/>
</dbReference>
<dbReference type="Gene3D" id="3.40.50.12440">
    <property type="match status" value="1"/>
</dbReference>
<dbReference type="CDD" id="cd02776">
    <property type="entry name" value="MopB_CT_Nitrate-R-NarG-like"/>
    <property type="match status" value="1"/>
</dbReference>
<dbReference type="InterPro" id="IPR006655">
    <property type="entry name" value="Mopterin_OxRdtase_prok_CS"/>
</dbReference>
<feature type="domain" description="4Fe-4S Mo/W bis-MGD-type" evidence="18">
    <location>
        <begin position="34"/>
        <end position="98"/>
    </location>
</feature>
<evidence type="ECO:0000256" key="12">
    <source>
        <dbReference type="ARBA" id="ARBA00023002"/>
    </source>
</evidence>
<keyword evidence="6" id="KW-0813">Transport</keyword>
<dbReference type="GO" id="GO:0046872">
    <property type="term" value="F:metal ion binding"/>
    <property type="evidence" value="ECO:0007669"/>
    <property type="project" value="UniProtKB-KW"/>
</dbReference>
<dbReference type="PANTHER" id="PTHR43105">
    <property type="entry name" value="RESPIRATORY NITRATE REDUCTASE"/>
    <property type="match status" value="1"/>
</dbReference>
<accession>A0A1T5EHU8</accession>
<dbReference type="InterPro" id="IPR037943">
    <property type="entry name" value="MopB_CT_Nitrate-R-NarG-like"/>
</dbReference>
<dbReference type="InterPro" id="IPR006656">
    <property type="entry name" value="Mopterin_OxRdtase"/>
</dbReference>
<evidence type="ECO:0000256" key="13">
    <source>
        <dbReference type="ARBA" id="ARBA00023004"/>
    </source>
</evidence>
<evidence type="ECO:0000313" key="20">
    <source>
        <dbReference type="Proteomes" id="UP000190852"/>
    </source>
</evidence>
<organism evidence="19 20">
    <name type="scientific">Parabacteroides chartae</name>
    <dbReference type="NCBI Taxonomy" id="1037355"/>
    <lineage>
        <taxon>Bacteria</taxon>
        <taxon>Pseudomonadati</taxon>
        <taxon>Bacteroidota</taxon>
        <taxon>Bacteroidia</taxon>
        <taxon>Bacteroidales</taxon>
        <taxon>Tannerellaceae</taxon>
        <taxon>Parabacteroides</taxon>
    </lineage>
</organism>
<evidence type="ECO:0000256" key="17">
    <source>
        <dbReference type="ARBA" id="ARBA00048294"/>
    </source>
</evidence>
<evidence type="ECO:0000256" key="2">
    <source>
        <dbReference type="ARBA" id="ARBA00001966"/>
    </source>
</evidence>
<dbReference type="GO" id="GO:0045333">
    <property type="term" value="P:cellular respiration"/>
    <property type="evidence" value="ECO:0007669"/>
    <property type="project" value="UniProtKB-ARBA"/>
</dbReference>
<gene>
    <name evidence="19" type="ORF">SAMN05660349_02968</name>
</gene>
<dbReference type="SMART" id="SM00926">
    <property type="entry name" value="Molybdop_Fe4S4"/>
    <property type="match status" value="1"/>
</dbReference>
<evidence type="ECO:0000256" key="1">
    <source>
        <dbReference type="ARBA" id="ARBA00001942"/>
    </source>
</evidence>
<dbReference type="InterPro" id="IPR027467">
    <property type="entry name" value="MopterinOxRdtase_cofactor_BS"/>
</dbReference>
<dbReference type="InterPro" id="IPR006657">
    <property type="entry name" value="MoPterin_dinucl-bd_dom"/>
</dbReference>
<evidence type="ECO:0000313" key="19">
    <source>
        <dbReference type="EMBL" id="SKB83409.1"/>
    </source>
</evidence>
<evidence type="ECO:0000259" key="18">
    <source>
        <dbReference type="PROSITE" id="PS51669"/>
    </source>
</evidence>
<evidence type="ECO:0000256" key="7">
    <source>
        <dbReference type="ARBA" id="ARBA00022475"/>
    </source>
</evidence>
<dbReference type="InterPro" id="IPR006963">
    <property type="entry name" value="Mopterin_OxRdtase_4Fe-4S_dom"/>
</dbReference>
<dbReference type="GO" id="GO:0009325">
    <property type="term" value="C:nitrate reductase complex"/>
    <property type="evidence" value="ECO:0007669"/>
    <property type="project" value="InterPro"/>
</dbReference>
<dbReference type="InterPro" id="IPR050123">
    <property type="entry name" value="Prok_molybdopt-oxidoreductase"/>
</dbReference>
<keyword evidence="15" id="KW-0534">Nitrate assimilation</keyword>
<evidence type="ECO:0000256" key="5">
    <source>
        <dbReference type="ARBA" id="ARBA00012500"/>
    </source>
</evidence>
<comment type="catalytic activity">
    <reaction evidence="17">
        <text>nitrate + a quinol = a quinone + nitrite + H2O</text>
        <dbReference type="Rhea" id="RHEA:56144"/>
        <dbReference type="ChEBI" id="CHEBI:15377"/>
        <dbReference type="ChEBI" id="CHEBI:16301"/>
        <dbReference type="ChEBI" id="CHEBI:17632"/>
        <dbReference type="ChEBI" id="CHEBI:24646"/>
        <dbReference type="ChEBI" id="CHEBI:132124"/>
        <dbReference type="EC" id="1.7.5.1"/>
    </reaction>
</comment>
<dbReference type="SUPFAM" id="SSF53706">
    <property type="entry name" value="Formate dehydrogenase/DMSO reductase, domains 1-3"/>
    <property type="match status" value="1"/>
</dbReference>
<dbReference type="Pfam" id="PF00384">
    <property type="entry name" value="Molybdopterin"/>
    <property type="match status" value="1"/>
</dbReference>
<evidence type="ECO:0000256" key="9">
    <source>
        <dbReference type="ARBA" id="ARBA00022505"/>
    </source>
</evidence>
<dbReference type="PROSITE" id="PS00932">
    <property type="entry name" value="MOLYBDOPTERIN_PROK_3"/>
    <property type="match status" value="1"/>
</dbReference>
<dbReference type="GO" id="GO:0005886">
    <property type="term" value="C:plasma membrane"/>
    <property type="evidence" value="ECO:0007669"/>
    <property type="project" value="UniProtKB-SubCell"/>
</dbReference>
<evidence type="ECO:0000256" key="4">
    <source>
        <dbReference type="ARBA" id="ARBA00010312"/>
    </source>
</evidence>
<dbReference type="Proteomes" id="UP000190852">
    <property type="component" value="Unassembled WGS sequence"/>
</dbReference>
<name>A0A1T5EHU8_9BACT</name>
<keyword evidence="16" id="KW-0472">Membrane</keyword>
<dbReference type="InterPro" id="IPR009010">
    <property type="entry name" value="Asp_de-COase-like_dom_sf"/>
</dbReference>